<proteinExistence type="predicted"/>
<protein>
    <submittedName>
        <fullName evidence="1">Uncharacterized protein</fullName>
    </submittedName>
</protein>
<evidence type="ECO:0000313" key="1">
    <source>
        <dbReference type="EMBL" id="WTW73428.1"/>
    </source>
</evidence>
<accession>A0AAU2W0D1</accession>
<dbReference type="AlphaFoldDB" id="A0AAU2W0D1"/>
<gene>
    <name evidence="1" type="ORF">OG398_36910</name>
</gene>
<name>A0AAU2W0D1_9ACTN</name>
<organism evidence="1">
    <name type="scientific">Streptomyces sp. NBC_00008</name>
    <dbReference type="NCBI Taxonomy" id="2903610"/>
    <lineage>
        <taxon>Bacteria</taxon>
        <taxon>Bacillati</taxon>
        <taxon>Actinomycetota</taxon>
        <taxon>Actinomycetes</taxon>
        <taxon>Kitasatosporales</taxon>
        <taxon>Streptomycetaceae</taxon>
        <taxon>Streptomyces</taxon>
    </lineage>
</organism>
<dbReference type="EMBL" id="CP108313">
    <property type="protein sequence ID" value="WTW73428.1"/>
    <property type="molecule type" value="Genomic_DNA"/>
</dbReference>
<reference evidence="1" key="1">
    <citation type="submission" date="2022-10" db="EMBL/GenBank/DDBJ databases">
        <title>The complete genomes of actinobacterial strains from the NBC collection.</title>
        <authorList>
            <person name="Joergensen T.S."/>
            <person name="Alvarez Arevalo M."/>
            <person name="Sterndorff E.B."/>
            <person name="Faurdal D."/>
            <person name="Vuksanovic O."/>
            <person name="Mourched A.-S."/>
            <person name="Charusanti P."/>
            <person name="Shaw S."/>
            <person name="Blin K."/>
            <person name="Weber T."/>
        </authorList>
    </citation>
    <scope>NUCLEOTIDE SEQUENCE</scope>
    <source>
        <strain evidence="1">NBC_00008</strain>
    </source>
</reference>
<sequence>MSGPGRPGLTRGGTFAAVLALSAGVLTVSDTVLAVDSVAANTSSDPTAGSADSHRLVPVTGARTESAVTYDSRPSLAPTVLGTISGATAVSTGYSVELDAPALSGAPRSAYSSALTSDGADSLRSWSGDVATAAHRPQLVLTFGAE</sequence>